<accession>A0A6L4WRM5</accession>
<dbReference type="PANTHER" id="PTHR43065">
    <property type="entry name" value="SENSOR HISTIDINE KINASE"/>
    <property type="match status" value="1"/>
</dbReference>
<dbReference type="AlphaFoldDB" id="A0A6L4WRM5"/>
<protein>
    <recommendedName>
        <fullName evidence="3">histidine kinase</fullName>
        <ecNumber evidence="3">2.7.13.3</ecNumber>
    </recommendedName>
</protein>
<dbReference type="Pfam" id="PF03924">
    <property type="entry name" value="CHASE"/>
    <property type="match status" value="1"/>
</dbReference>
<feature type="domain" description="Histidine kinase" evidence="14">
    <location>
        <begin position="490"/>
        <end position="704"/>
    </location>
</feature>
<dbReference type="InterPro" id="IPR042240">
    <property type="entry name" value="CHASE_sf"/>
</dbReference>
<dbReference type="Pfam" id="PF08447">
    <property type="entry name" value="PAS_3"/>
    <property type="match status" value="1"/>
</dbReference>
<evidence type="ECO:0000256" key="2">
    <source>
        <dbReference type="ARBA" id="ARBA00004370"/>
    </source>
</evidence>
<comment type="subcellular location">
    <subcellularLocation>
        <location evidence="2">Membrane</location>
    </subcellularLocation>
</comment>
<dbReference type="SMART" id="SM01079">
    <property type="entry name" value="CHASE"/>
    <property type="match status" value="1"/>
</dbReference>
<dbReference type="GO" id="GO:0016020">
    <property type="term" value="C:membrane"/>
    <property type="evidence" value="ECO:0007669"/>
    <property type="project" value="UniProtKB-SubCell"/>
</dbReference>
<evidence type="ECO:0000256" key="3">
    <source>
        <dbReference type="ARBA" id="ARBA00012438"/>
    </source>
</evidence>
<dbReference type="PRINTS" id="PR00344">
    <property type="entry name" value="BCTRLSENSOR"/>
</dbReference>
<evidence type="ECO:0000256" key="9">
    <source>
        <dbReference type="ARBA" id="ARBA00022840"/>
    </source>
</evidence>
<sequence>MNSKKVILTPLILIIFFLGLVFSIFIYLFIADTENKSNQIKFSNLLERELLSIEKELKLNVNVLSSLKSYHKTISIPTRSSFNVFAKSLIKDKKSIQAVSWVPLVNEENREEFEKSRTKDLGFKIYIKEKTNAGKIIRAKSKNEYFPVDFLVPLIGNKEAVGFDLSSNKTRFDTLNLARQTNKMLATGRIKLVQEKGNRFAFLVLMPVFNDITSSLEGFYTGVFRIEPLIKNALKNTYTDSSMLNIRLIDTTNNVSKVLYTNSDTNFVSKKSINVNILGRTWTLESEPAEKFINTNSSYLSNILFFLCLFITFLISYILIIKNKDNHLSAKKLEELLFMFDKKVIASRTNKKGIITYATKAFCDISGYSKEELLGQNHRIIKHPDTDEKVYKQLWETISKGEIYTGEIKNKKKDGSFYYVNITIFPEKNHKQEIAGYFAIREDITAKKEVEAFNNTLSLKVEQEVLENIKKDKLLLQQSKLAAMGEMIGAIAHQWRQPLNTLAIKLQFIVDDYEDGLVNKKYLELHSAESMSLVNFMSKTIDDFRNFFSIDKIKSTFDIKTKILETTNILSSQLSNYKIKTEIIGDSFIFHGHASEFQQVILNIVNNAKDVLVEQKTEAGIININIKSDDEYGYIIISDNAGGIKDSVYERIFEPYFTTKEQGKGTGLGLYMSKMIIEDNMQGSLTAKNNENGAEFMIKFNIKNEK</sequence>
<comment type="catalytic activity">
    <reaction evidence="1">
        <text>ATP + protein L-histidine = ADP + protein N-phospho-L-histidine.</text>
        <dbReference type="EC" id="2.7.13.3"/>
    </reaction>
</comment>
<evidence type="ECO:0000256" key="1">
    <source>
        <dbReference type="ARBA" id="ARBA00000085"/>
    </source>
</evidence>
<dbReference type="GO" id="GO:0000155">
    <property type="term" value="F:phosphorelay sensor kinase activity"/>
    <property type="evidence" value="ECO:0007669"/>
    <property type="project" value="InterPro"/>
</dbReference>
<evidence type="ECO:0000256" key="13">
    <source>
        <dbReference type="SAM" id="Phobius"/>
    </source>
</evidence>
<dbReference type="CDD" id="cd00082">
    <property type="entry name" value="HisKA"/>
    <property type="match status" value="1"/>
</dbReference>
<dbReference type="EMBL" id="WFKJ01000046">
    <property type="protein sequence ID" value="KAB7888661.1"/>
    <property type="molecule type" value="Genomic_DNA"/>
</dbReference>
<evidence type="ECO:0000259" key="17">
    <source>
        <dbReference type="PROSITE" id="PS50839"/>
    </source>
</evidence>
<feature type="transmembrane region" description="Helical" evidence="13">
    <location>
        <begin position="7"/>
        <end position="30"/>
    </location>
</feature>
<dbReference type="CDD" id="cd00130">
    <property type="entry name" value="PAS"/>
    <property type="match status" value="1"/>
</dbReference>
<dbReference type="InterPro" id="IPR006189">
    <property type="entry name" value="CHASE_dom"/>
</dbReference>
<dbReference type="InterPro" id="IPR000700">
    <property type="entry name" value="PAS-assoc_C"/>
</dbReference>
<dbReference type="PROSITE" id="PS50112">
    <property type="entry name" value="PAS"/>
    <property type="match status" value="1"/>
</dbReference>
<dbReference type="InterPro" id="IPR003594">
    <property type="entry name" value="HATPase_dom"/>
</dbReference>
<evidence type="ECO:0000313" key="18">
    <source>
        <dbReference type="EMBL" id="KAB7888398.1"/>
    </source>
</evidence>
<dbReference type="InterPro" id="IPR013655">
    <property type="entry name" value="PAS_fold_3"/>
</dbReference>
<dbReference type="Gene3D" id="3.30.450.350">
    <property type="entry name" value="CHASE domain"/>
    <property type="match status" value="1"/>
</dbReference>
<evidence type="ECO:0000259" key="14">
    <source>
        <dbReference type="PROSITE" id="PS50109"/>
    </source>
</evidence>
<dbReference type="Pfam" id="PF02518">
    <property type="entry name" value="HATPase_c"/>
    <property type="match status" value="1"/>
</dbReference>
<reference evidence="20 21" key="1">
    <citation type="submission" date="2019-10" db="EMBL/GenBank/DDBJ databases">
        <title>Poseidonibacter ostreae sp. nov., isolated from the gut of the Ostrea denselamellosa.</title>
        <authorList>
            <person name="Choi A."/>
        </authorList>
    </citation>
    <scope>NUCLEOTIDE SEQUENCE [LARGE SCALE GENOMIC DNA]</scope>
    <source>
        <strain evidence="18 21">SJOD-M-33</strain>
        <strain evidence="19 20">SJOD-M-5</strain>
    </source>
</reference>
<keyword evidence="10 13" id="KW-1133">Transmembrane helix</keyword>
<dbReference type="EC" id="2.7.13.3" evidence="3"/>
<dbReference type="InterPro" id="IPR004358">
    <property type="entry name" value="Sig_transdc_His_kin-like_C"/>
</dbReference>
<evidence type="ECO:0000256" key="4">
    <source>
        <dbReference type="ARBA" id="ARBA00022553"/>
    </source>
</evidence>
<evidence type="ECO:0000256" key="8">
    <source>
        <dbReference type="ARBA" id="ARBA00022777"/>
    </source>
</evidence>
<dbReference type="InterPro" id="IPR035965">
    <property type="entry name" value="PAS-like_dom_sf"/>
</dbReference>
<dbReference type="PANTHER" id="PTHR43065:SF46">
    <property type="entry name" value="C4-DICARBOXYLATE TRANSPORT SENSOR PROTEIN DCTB"/>
    <property type="match status" value="1"/>
</dbReference>
<feature type="domain" description="CHASE" evidence="17">
    <location>
        <begin position="73"/>
        <end position="285"/>
    </location>
</feature>
<dbReference type="PROSITE" id="PS50839">
    <property type="entry name" value="CHASE"/>
    <property type="match status" value="1"/>
</dbReference>
<evidence type="ECO:0000313" key="19">
    <source>
        <dbReference type="EMBL" id="KAB7888661.1"/>
    </source>
</evidence>
<dbReference type="InterPro" id="IPR003661">
    <property type="entry name" value="HisK_dim/P_dom"/>
</dbReference>
<evidence type="ECO:0000256" key="6">
    <source>
        <dbReference type="ARBA" id="ARBA00022692"/>
    </source>
</evidence>
<dbReference type="Proteomes" id="UP000461010">
    <property type="component" value="Unassembled WGS sequence"/>
</dbReference>
<dbReference type="SUPFAM" id="SSF47384">
    <property type="entry name" value="Homodimeric domain of signal transducing histidine kinase"/>
    <property type="match status" value="1"/>
</dbReference>
<dbReference type="Gene3D" id="3.30.450.20">
    <property type="entry name" value="PAS domain"/>
    <property type="match status" value="1"/>
</dbReference>
<dbReference type="RefSeq" id="WP_152191553.1">
    <property type="nucleotide sequence ID" value="NZ_WFKI01000004.1"/>
</dbReference>
<evidence type="ECO:0000256" key="11">
    <source>
        <dbReference type="ARBA" id="ARBA00023012"/>
    </source>
</evidence>
<dbReference type="Proteomes" id="UP000472839">
    <property type="component" value="Unassembled WGS sequence"/>
</dbReference>
<dbReference type="InterPro" id="IPR000014">
    <property type="entry name" value="PAS"/>
</dbReference>
<keyword evidence="6 13" id="KW-0812">Transmembrane</keyword>
<keyword evidence="12 13" id="KW-0472">Membrane</keyword>
<dbReference type="InterPro" id="IPR001610">
    <property type="entry name" value="PAC"/>
</dbReference>
<keyword evidence="11" id="KW-0902">Two-component regulatory system</keyword>
<proteinExistence type="predicted"/>
<keyword evidence="20" id="KW-1185">Reference proteome</keyword>
<dbReference type="PROSITE" id="PS50109">
    <property type="entry name" value="HIS_KIN"/>
    <property type="match status" value="1"/>
</dbReference>
<evidence type="ECO:0000256" key="5">
    <source>
        <dbReference type="ARBA" id="ARBA00022679"/>
    </source>
</evidence>
<dbReference type="GO" id="GO:0005524">
    <property type="term" value="F:ATP binding"/>
    <property type="evidence" value="ECO:0007669"/>
    <property type="project" value="UniProtKB-KW"/>
</dbReference>
<evidence type="ECO:0000256" key="10">
    <source>
        <dbReference type="ARBA" id="ARBA00022989"/>
    </source>
</evidence>
<keyword evidence="8" id="KW-0418">Kinase</keyword>
<dbReference type="InterPro" id="IPR036097">
    <property type="entry name" value="HisK_dim/P_sf"/>
</dbReference>
<dbReference type="EMBL" id="WFKK01000025">
    <property type="protein sequence ID" value="KAB7888398.1"/>
    <property type="molecule type" value="Genomic_DNA"/>
</dbReference>
<dbReference type="NCBIfam" id="TIGR00229">
    <property type="entry name" value="sensory_box"/>
    <property type="match status" value="1"/>
</dbReference>
<dbReference type="Gene3D" id="1.10.287.130">
    <property type="match status" value="1"/>
</dbReference>
<dbReference type="PROSITE" id="PS50113">
    <property type="entry name" value="PAC"/>
    <property type="match status" value="1"/>
</dbReference>
<evidence type="ECO:0000259" key="16">
    <source>
        <dbReference type="PROSITE" id="PS50113"/>
    </source>
</evidence>
<dbReference type="SMART" id="SM00387">
    <property type="entry name" value="HATPase_c"/>
    <property type="match status" value="1"/>
</dbReference>
<evidence type="ECO:0000313" key="20">
    <source>
        <dbReference type="Proteomes" id="UP000461010"/>
    </source>
</evidence>
<evidence type="ECO:0000259" key="15">
    <source>
        <dbReference type="PROSITE" id="PS50112"/>
    </source>
</evidence>
<dbReference type="SUPFAM" id="SSF55874">
    <property type="entry name" value="ATPase domain of HSP90 chaperone/DNA topoisomerase II/histidine kinase"/>
    <property type="match status" value="1"/>
</dbReference>
<feature type="domain" description="PAS" evidence="15">
    <location>
        <begin position="350"/>
        <end position="401"/>
    </location>
</feature>
<keyword evidence="9" id="KW-0067">ATP-binding</keyword>
<dbReference type="InterPro" id="IPR036890">
    <property type="entry name" value="HATPase_C_sf"/>
</dbReference>
<evidence type="ECO:0000313" key="21">
    <source>
        <dbReference type="Proteomes" id="UP000472839"/>
    </source>
</evidence>
<organism evidence="18 21">
    <name type="scientific">Poseidonibacter ostreae</name>
    <dbReference type="NCBI Taxonomy" id="2654171"/>
    <lineage>
        <taxon>Bacteria</taxon>
        <taxon>Pseudomonadati</taxon>
        <taxon>Campylobacterota</taxon>
        <taxon>Epsilonproteobacteria</taxon>
        <taxon>Campylobacterales</taxon>
        <taxon>Arcobacteraceae</taxon>
        <taxon>Poseidonibacter</taxon>
    </lineage>
</organism>
<dbReference type="SUPFAM" id="SSF55785">
    <property type="entry name" value="PYP-like sensor domain (PAS domain)"/>
    <property type="match status" value="1"/>
</dbReference>
<comment type="caution">
    <text evidence="18">The sequence shown here is derived from an EMBL/GenBank/DDBJ whole genome shotgun (WGS) entry which is preliminary data.</text>
</comment>
<evidence type="ECO:0000256" key="7">
    <source>
        <dbReference type="ARBA" id="ARBA00022741"/>
    </source>
</evidence>
<keyword evidence="5" id="KW-0808">Transferase</keyword>
<keyword evidence="4" id="KW-0597">Phosphoprotein</keyword>
<dbReference type="InterPro" id="IPR005467">
    <property type="entry name" value="His_kinase_dom"/>
</dbReference>
<feature type="domain" description="PAC" evidence="16">
    <location>
        <begin position="404"/>
        <end position="456"/>
    </location>
</feature>
<feature type="transmembrane region" description="Helical" evidence="13">
    <location>
        <begin position="299"/>
        <end position="321"/>
    </location>
</feature>
<evidence type="ECO:0000256" key="12">
    <source>
        <dbReference type="ARBA" id="ARBA00023136"/>
    </source>
</evidence>
<keyword evidence="7" id="KW-0547">Nucleotide-binding</keyword>
<dbReference type="SMART" id="SM00086">
    <property type="entry name" value="PAC"/>
    <property type="match status" value="1"/>
</dbReference>
<gene>
    <name evidence="19" type="ORF">GBG18_12510</name>
    <name evidence="18" type="ORF">GBG19_09175</name>
</gene>
<dbReference type="Gene3D" id="3.30.565.10">
    <property type="entry name" value="Histidine kinase-like ATPase, C-terminal domain"/>
    <property type="match status" value="1"/>
</dbReference>
<name>A0A6L4WRM5_9BACT</name>